<evidence type="ECO:0000313" key="1">
    <source>
        <dbReference type="EMBL" id="QRG05624.1"/>
    </source>
</evidence>
<proteinExistence type="predicted"/>
<evidence type="ECO:0000313" key="2">
    <source>
        <dbReference type="Proteomes" id="UP000596427"/>
    </source>
</evidence>
<name>A0A974PLA3_9HYPH</name>
<protein>
    <submittedName>
        <fullName evidence="1">Uncharacterized protein</fullName>
    </submittedName>
</protein>
<dbReference type="EMBL" id="CP063362">
    <property type="protein sequence ID" value="QRG05624.1"/>
    <property type="molecule type" value="Genomic_DNA"/>
</dbReference>
<reference evidence="1 2" key="1">
    <citation type="submission" date="2020-10" db="EMBL/GenBank/DDBJ databases">
        <title>Degradation of 1,4-Dioxane by Xanthobacter sp. YN2, via a Novel Group-2 Soluble Di-Iron Monooxygenase.</title>
        <authorList>
            <person name="Ma F."/>
            <person name="Wang Y."/>
            <person name="Yang J."/>
            <person name="Guo H."/>
            <person name="Su D."/>
            <person name="Yu L."/>
        </authorList>
    </citation>
    <scope>NUCLEOTIDE SEQUENCE [LARGE SCALE GENOMIC DNA]</scope>
    <source>
        <strain evidence="1 2">YN2</strain>
    </source>
</reference>
<accession>A0A974PLA3</accession>
<keyword evidence="2" id="KW-1185">Reference proteome</keyword>
<dbReference type="Proteomes" id="UP000596427">
    <property type="component" value="Chromosome"/>
</dbReference>
<organism evidence="1 2">
    <name type="scientific">Xanthobacter dioxanivorans</name>
    <dbReference type="NCBI Taxonomy" id="2528964"/>
    <lineage>
        <taxon>Bacteria</taxon>
        <taxon>Pseudomonadati</taxon>
        <taxon>Pseudomonadota</taxon>
        <taxon>Alphaproteobacteria</taxon>
        <taxon>Hyphomicrobiales</taxon>
        <taxon>Xanthobacteraceae</taxon>
        <taxon>Xanthobacter</taxon>
    </lineage>
</organism>
<dbReference type="RefSeq" id="WP_203192490.1">
    <property type="nucleotide sequence ID" value="NZ_CP063362.1"/>
</dbReference>
<sequence>MMLPFTVENLPDTLQAGVALGAVILGRVFLTSGFPTDVATGLVQLYGLEAKIALAQIASGKAVTVTPTV</sequence>
<dbReference type="AlphaFoldDB" id="A0A974PLA3"/>
<dbReference type="KEGG" id="xdi:EZH22_21585"/>
<gene>
    <name evidence="1" type="ORF">EZH22_21585</name>
</gene>